<gene>
    <name evidence="2" type="ORF">ING2E5B_2212</name>
</gene>
<dbReference type="GO" id="GO:0015661">
    <property type="term" value="F:L-lysine efflux transmembrane transporter activity"/>
    <property type="evidence" value="ECO:0007669"/>
    <property type="project" value="InterPro"/>
</dbReference>
<dbReference type="HOGENOM" id="CLU_168956_3_0_10"/>
<proteinExistence type="predicted"/>
<protein>
    <recommendedName>
        <fullName evidence="4">DUF340 domain-containing protein</fullName>
    </recommendedName>
</protein>
<evidence type="ECO:0000313" key="3">
    <source>
        <dbReference type="Proteomes" id="UP000032417"/>
    </source>
</evidence>
<feature type="transmembrane region" description="Helical" evidence="1">
    <location>
        <begin position="63"/>
        <end position="84"/>
    </location>
</feature>
<evidence type="ECO:0000256" key="1">
    <source>
        <dbReference type="SAM" id="Phobius"/>
    </source>
</evidence>
<dbReference type="Proteomes" id="UP000032417">
    <property type="component" value="Chromosome 1"/>
</dbReference>
<dbReference type="InterPro" id="IPR005642">
    <property type="entry name" value="LysO"/>
</dbReference>
<keyword evidence="3" id="KW-1185">Reference proteome</keyword>
<name>A0A098C203_9BACT</name>
<dbReference type="AlphaFoldDB" id="A0A098C203"/>
<dbReference type="KEGG" id="pbt:ING2E5B_2212"/>
<dbReference type="STRING" id="1562970.ING2E5B_2212"/>
<sequence length="89" mass="9680">MFIVIAFMLIGGITGYFLRKKELGNIPKFVTVLIWLLLAILGMEVGSNPDIIKGLATIGKEALFITIAAVTGSAFMALLLWKLINKGKK</sequence>
<keyword evidence="1" id="KW-0472">Membrane</keyword>
<reference evidence="2 3" key="1">
    <citation type="submission" date="2014-08" db="EMBL/GenBank/DDBJ databases">
        <authorList>
            <person name="Wibberg D."/>
        </authorList>
    </citation>
    <scope>NUCLEOTIDE SEQUENCE [LARGE SCALE GENOMIC DNA]</scope>
    <source>
        <strain evidence="3">ING2-E5B</strain>
    </source>
</reference>
<organism evidence="2 3">
    <name type="scientific">Fermentimonas caenicola</name>
    <dbReference type="NCBI Taxonomy" id="1562970"/>
    <lineage>
        <taxon>Bacteria</taxon>
        <taxon>Pseudomonadati</taxon>
        <taxon>Bacteroidota</taxon>
        <taxon>Bacteroidia</taxon>
        <taxon>Bacteroidales</taxon>
        <taxon>Dysgonomonadaceae</taxon>
        <taxon>Fermentimonas</taxon>
    </lineage>
</organism>
<accession>A0A098C203</accession>
<dbReference type="OrthoDB" id="711065at2"/>
<evidence type="ECO:0000313" key="2">
    <source>
        <dbReference type="EMBL" id="CEA16940.1"/>
    </source>
</evidence>
<keyword evidence="1" id="KW-1133">Transmembrane helix</keyword>
<dbReference type="Pfam" id="PF03956">
    <property type="entry name" value="Lys_export"/>
    <property type="match status" value="1"/>
</dbReference>
<keyword evidence="1" id="KW-0812">Transmembrane</keyword>
<evidence type="ECO:0008006" key="4">
    <source>
        <dbReference type="Google" id="ProtNLM"/>
    </source>
</evidence>
<dbReference type="EMBL" id="LN515532">
    <property type="protein sequence ID" value="CEA16940.1"/>
    <property type="molecule type" value="Genomic_DNA"/>
</dbReference>
<feature type="transmembrane region" description="Helical" evidence="1">
    <location>
        <begin position="26"/>
        <end position="43"/>
    </location>
</feature>